<dbReference type="PANTHER" id="PTHR48073:SF2">
    <property type="entry name" value="O-SUCCINYLBENZOATE SYNTHASE"/>
    <property type="match status" value="1"/>
</dbReference>
<reference evidence="9" key="2">
    <citation type="submission" date="2021-04" db="EMBL/GenBank/DDBJ databases">
        <title>Isolation and genomic analysis of the ibuprofen-degrading bacterium Sphingomonas strain MPO218.</title>
        <authorList>
            <person name="Aulestia M."/>
            <person name="Flores A."/>
            <person name="Mangas E.L."/>
            <person name="Perez-Pulido A.J."/>
            <person name="Santero E."/>
            <person name="Camacho E.M."/>
        </authorList>
    </citation>
    <scope>NUCLEOTIDE SEQUENCE</scope>
    <source>
        <strain evidence="9">MPO218</strain>
    </source>
</reference>
<feature type="binding site" evidence="6">
    <location>
        <position position="191"/>
    </location>
    <ligand>
        <name>Mg(2+)</name>
        <dbReference type="ChEBI" id="CHEBI:18420"/>
    </ligand>
</feature>
<dbReference type="GO" id="GO:0009063">
    <property type="term" value="P:amino acid catabolic process"/>
    <property type="evidence" value="ECO:0007669"/>
    <property type="project" value="InterPro"/>
</dbReference>
<gene>
    <name evidence="9" type="ORF">HRJ34_24205</name>
</gene>
<evidence type="ECO:0000256" key="5">
    <source>
        <dbReference type="PIRSR" id="PIRSR634603-1"/>
    </source>
</evidence>
<dbReference type="InterPro" id="IPR029065">
    <property type="entry name" value="Enolase_C-like"/>
</dbReference>
<dbReference type="EMBL" id="CP059319">
    <property type="protein sequence ID" value="QTH21385.1"/>
    <property type="molecule type" value="Genomic_DNA"/>
</dbReference>
<dbReference type="SFLD" id="SFLDS00001">
    <property type="entry name" value="Enolase"/>
    <property type="match status" value="1"/>
</dbReference>
<dbReference type="AlphaFoldDB" id="A0A975D474"/>
<dbReference type="InterPro" id="IPR036849">
    <property type="entry name" value="Enolase-like_C_sf"/>
</dbReference>
<dbReference type="SFLD" id="SFLDG00180">
    <property type="entry name" value="muconate_cycloisomerase"/>
    <property type="match status" value="1"/>
</dbReference>
<accession>A0A975D474</accession>
<dbReference type="InterPro" id="IPR013342">
    <property type="entry name" value="Mandelate_racemase_C"/>
</dbReference>
<evidence type="ECO:0000313" key="9">
    <source>
        <dbReference type="EMBL" id="QTH21385.1"/>
    </source>
</evidence>
<feature type="binding site" evidence="6">
    <location>
        <position position="217"/>
    </location>
    <ligand>
        <name>Mg(2+)</name>
        <dbReference type="ChEBI" id="CHEBI:18420"/>
    </ligand>
</feature>
<dbReference type="SUPFAM" id="SSF54826">
    <property type="entry name" value="Enolase N-terminal domain-like"/>
    <property type="match status" value="1"/>
</dbReference>
<keyword evidence="3 6" id="KW-0460">Magnesium</keyword>
<evidence type="ECO:0000256" key="2">
    <source>
        <dbReference type="ARBA" id="ARBA00022723"/>
    </source>
</evidence>
<feature type="active site" description="Proton acceptor; specific for (R)-substrate epimerization" evidence="5">
    <location>
        <position position="165"/>
    </location>
</feature>
<reference evidence="9" key="1">
    <citation type="submission" date="2020-07" db="EMBL/GenBank/DDBJ databases">
        <authorList>
            <person name="Camacho E."/>
        </authorList>
    </citation>
    <scope>NUCLEOTIDE SEQUENCE</scope>
    <source>
        <strain evidence="9">MPO218</strain>
    </source>
</reference>
<dbReference type="SUPFAM" id="SSF51604">
    <property type="entry name" value="Enolase C-terminal domain-like"/>
    <property type="match status" value="1"/>
</dbReference>
<proteinExistence type="inferred from homology"/>
<keyword evidence="2 6" id="KW-0479">Metal-binding</keyword>
<dbReference type="GO" id="GO:0000287">
    <property type="term" value="F:magnesium ion binding"/>
    <property type="evidence" value="ECO:0007669"/>
    <property type="project" value="UniProtKB-ARBA"/>
</dbReference>
<keyword evidence="4 7" id="KW-0413">Isomerase</keyword>
<evidence type="ECO:0000259" key="8">
    <source>
        <dbReference type="SMART" id="SM00922"/>
    </source>
</evidence>
<evidence type="ECO:0000256" key="7">
    <source>
        <dbReference type="RuleBase" id="RU366006"/>
    </source>
</evidence>
<comment type="cofactor">
    <cofactor evidence="6 7">
        <name>Mg(2+)</name>
        <dbReference type="ChEBI" id="CHEBI:18420"/>
    </cofactor>
    <text evidence="6 7">Binds 1 Mg(2+) ion per subunit.</text>
</comment>
<dbReference type="EC" id="5.1.1.-" evidence="7"/>
<dbReference type="Pfam" id="PF02746">
    <property type="entry name" value="MR_MLE_N"/>
    <property type="match status" value="1"/>
</dbReference>
<dbReference type="GO" id="GO:0006518">
    <property type="term" value="P:peptide metabolic process"/>
    <property type="evidence" value="ECO:0007669"/>
    <property type="project" value="UniProtKB-ARBA"/>
</dbReference>
<dbReference type="Gene3D" id="3.30.390.10">
    <property type="entry name" value="Enolase-like, N-terminal domain"/>
    <property type="match status" value="1"/>
</dbReference>
<evidence type="ECO:0000256" key="4">
    <source>
        <dbReference type="ARBA" id="ARBA00023235"/>
    </source>
</evidence>
<feature type="binding site" evidence="6">
    <location>
        <position position="240"/>
    </location>
    <ligand>
        <name>Mg(2+)</name>
        <dbReference type="ChEBI" id="CHEBI:18420"/>
    </ligand>
</feature>
<name>A0A975D474_9SPHN</name>
<evidence type="ECO:0000256" key="6">
    <source>
        <dbReference type="PIRSR" id="PIRSR634603-3"/>
    </source>
</evidence>
<evidence type="ECO:0000313" key="10">
    <source>
        <dbReference type="Proteomes" id="UP000664914"/>
    </source>
</evidence>
<sequence length="354" mass="37782">MMPIDVDSALAALQPCRPTLDARCVKLPLREPFRISDHVFHDVETVVVRLTADGHAGRGEAAGVFYLGDEPAGMLRTIAEARGWIEQGIDHATIADRLPPGGARNALDCALWDLQARRAGRPVWQLLGMAPPRPLLTTFTVGKAAPATMAAGALAYAEARAIKIKLGGDGEDADRIRAVRAARPDVWLGVDANRGLTPDRLARLLPALADADVRLVEQPFPVGEDAQLAAFDLPFPVAADESVQALDDLDRLARFYQTVNIKLDKCGGLTEALRMAERARALGLSVMVGNMIGSSLAMAPAYLVGQYCAVVDLDGPVFLKADPSPSVRYRDGLIDCPETVWGGQPTSGQSSCST</sequence>
<dbReference type="Gene3D" id="3.20.20.120">
    <property type="entry name" value="Enolase-like C-terminal domain"/>
    <property type="match status" value="1"/>
</dbReference>
<dbReference type="PANTHER" id="PTHR48073">
    <property type="entry name" value="O-SUCCINYLBENZOATE SYNTHASE-RELATED"/>
    <property type="match status" value="1"/>
</dbReference>
<feature type="domain" description="Mandelate racemase/muconate lactonizing enzyme C-terminal" evidence="8">
    <location>
        <begin position="146"/>
        <end position="238"/>
    </location>
</feature>
<protein>
    <recommendedName>
        <fullName evidence="7">Dipeptide epimerase</fullName>
        <ecNumber evidence="7">5.1.1.-</ecNumber>
    </recommendedName>
</protein>
<dbReference type="GO" id="GO:0016855">
    <property type="term" value="F:racemase and epimerase activity, acting on amino acids and derivatives"/>
    <property type="evidence" value="ECO:0007669"/>
    <property type="project" value="UniProtKB-UniRule"/>
</dbReference>
<dbReference type="Pfam" id="PF13378">
    <property type="entry name" value="MR_MLE_C"/>
    <property type="match status" value="1"/>
</dbReference>
<dbReference type="CDD" id="cd03319">
    <property type="entry name" value="L-Ala-DL-Glu_epimerase"/>
    <property type="match status" value="1"/>
</dbReference>
<evidence type="ECO:0000256" key="3">
    <source>
        <dbReference type="ARBA" id="ARBA00022842"/>
    </source>
</evidence>
<dbReference type="RefSeq" id="WP_208632680.1">
    <property type="nucleotide sequence ID" value="NZ_CP059319.1"/>
</dbReference>
<dbReference type="SFLD" id="SFLDF00010">
    <property type="entry name" value="dipeptide_epimerase"/>
    <property type="match status" value="1"/>
</dbReference>
<dbReference type="PROSITE" id="PS00908">
    <property type="entry name" value="MR_MLE_1"/>
    <property type="match status" value="1"/>
</dbReference>
<dbReference type="InterPro" id="IPR018110">
    <property type="entry name" value="Mandel_Rmase/mucon_lact_enz_CS"/>
</dbReference>
<feature type="active site" description="Proton acceptor; specific for (S)-substrate epimerization" evidence="5">
    <location>
        <position position="262"/>
    </location>
</feature>
<comment type="similarity">
    <text evidence="1 7">Belongs to the mandelate racemase/muconate lactonizing enzyme family.</text>
</comment>
<dbReference type="InterPro" id="IPR029017">
    <property type="entry name" value="Enolase-like_N"/>
</dbReference>
<dbReference type="InterPro" id="IPR013341">
    <property type="entry name" value="Mandelate_racemase_N_dom"/>
</dbReference>
<dbReference type="InterPro" id="IPR034603">
    <property type="entry name" value="Dipeptide_epimerase"/>
</dbReference>
<dbReference type="PROSITE" id="PS00909">
    <property type="entry name" value="MR_MLE_2"/>
    <property type="match status" value="1"/>
</dbReference>
<dbReference type="SMART" id="SM00922">
    <property type="entry name" value="MR_MLE"/>
    <property type="match status" value="1"/>
</dbReference>
<organism evidence="9 10">
    <name type="scientific">Rhizorhabdus wittichii</name>
    <dbReference type="NCBI Taxonomy" id="160791"/>
    <lineage>
        <taxon>Bacteria</taxon>
        <taxon>Pseudomonadati</taxon>
        <taxon>Pseudomonadota</taxon>
        <taxon>Alphaproteobacteria</taxon>
        <taxon>Sphingomonadales</taxon>
        <taxon>Sphingomonadaceae</taxon>
        <taxon>Rhizorhabdus</taxon>
    </lineage>
</organism>
<evidence type="ECO:0000256" key="1">
    <source>
        <dbReference type="ARBA" id="ARBA00008031"/>
    </source>
</evidence>
<dbReference type="Proteomes" id="UP000664914">
    <property type="component" value="Chromosome"/>
</dbReference>